<comment type="caution">
    <text evidence="4">The sequence shown here is derived from an EMBL/GenBank/DDBJ whole genome shotgun (WGS) entry which is preliminary data.</text>
</comment>
<accession>A0A854C057</accession>
<dbReference type="SUPFAM" id="SSF53383">
    <property type="entry name" value="PLP-dependent transferases"/>
    <property type="match status" value="1"/>
</dbReference>
<dbReference type="InterPro" id="IPR049943">
    <property type="entry name" value="Ser_HO-MeTrfase-like"/>
</dbReference>
<dbReference type="AlphaFoldDB" id="A0A854C057"/>
<dbReference type="InterPro" id="IPR015422">
    <property type="entry name" value="PyrdxlP-dep_Trfase_small"/>
</dbReference>
<feature type="domain" description="Serine hydroxymethyltransferase-like" evidence="3">
    <location>
        <begin position="1"/>
        <end position="89"/>
    </location>
</feature>
<dbReference type="InterPro" id="IPR039429">
    <property type="entry name" value="SHMT-like_dom"/>
</dbReference>
<evidence type="ECO:0000313" key="5">
    <source>
        <dbReference type="Proteomes" id="UP000185794"/>
    </source>
</evidence>
<gene>
    <name evidence="4" type="ORF">AWP47_07230</name>
</gene>
<organism evidence="4 5">
    <name type="scientific">Escherichia coli</name>
    <dbReference type="NCBI Taxonomy" id="562"/>
    <lineage>
        <taxon>Bacteria</taxon>
        <taxon>Pseudomonadati</taxon>
        <taxon>Pseudomonadota</taxon>
        <taxon>Gammaproteobacteria</taxon>
        <taxon>Enterobacterales</taxon>
        <taxon>Enterobacteriaceae</taxon>
        <taxon>Escherichia</taxon>
    </lineage>
</organism>
<evidence type="ECO:0000259" key="3">
    <source>
        <dbReference type="Pfam" id="PF00464"/>
    </source>
</evidence>
<protein>
    <recommendedName>
        <fullName evidence="3">Serine hydroxymethyltransferase-like domain-containing protein</fullName>
    </recommendedName>
</protein>
<dbReference type="PANTHER" id="PTHR11680:SF35">
    <property type="entry name" value="SERINE HYDROXYMETHYLTRANSFERASE 1"/>
    <property type="match status" value="1"/>
</dbReference>
<dbReference type="GO" id="GO:0019264">
    <property type="term" value="P:glycine biosynthetic process from serine"/>
    <property type="evidence" value="ECO:0007669"/>
    <property type="project" value="TreeGrafter"/>
</dbReference>
<dbReference type="GO" id="GO:0005737">
    <property type="term" value="C:cytoplasm"/>
    <property type="evidence" value="ECO:0007669"/>
    <property type="project" value="TreeGrafter"/>
</dbReference>
<dbReference type="GO" id="GO:0004372">
    <property type="term" value="F:glycine hydroxymethyltransferase activity"/>
    <property type="evidence" value="ECO:0007669"/>
    <property type="project" value="TreeGrafter"/>
</dbReference>
<dbReference type="InterPro" id="IPR015424">
    <property type="entry name" value="PyrdxlP-dep_Trfase"/>
</dbReference>
<evidence type="ECO:0000313" key="4">
    <source>
        <dbReference type="EMBL" id="OKV13859.1"/>
    </source>
</evidence>
<reference evidence="4 5" key="1">
    <citation type="journal article" date="2017" name="Front. Cell. Infect. Microbiol.">
        <title>Chaperone-usher pili loci of human colonization factor-negative enterotoxigenic Escherichia coli.</title>
        <authorList>
            <person name="Del Canto F."/>
            <person name="Vidal R."/>
            <person name="Stine O.C."/>
            <person name="Pop M."/>
        </authorList>
    </citation>
    <scope>NUCLEOTIDE SEQUENCE [LARGE SCALE GENOMIC DNA]</scope>
    <source>
        <strain evidence="4 5">700324</strain>
    </source>
</reference>
<dbReference type="EMBL" id="LRKC01000110">
    <property type="protein sequence ID" value="OKV13859.1"/>
    <property type="molecule type" value="Genomic_DNA"/>
</dbReference>
<name>A0A854C057_ECOLX</name>
<proteinExistence type="predicted"/>
<dbReference type="Pfam" id="PF00464">
    <property type="entry name" value="SHMT"/>
    <property type="match status" value="1"/>
</dbReference>
<evidence type="ECO:0000256" key="2">
    <source>
        <dbReference type="ARBA" id="ARBA00022898"/>
    </source>
</evidence>
<comment type="cofactor">
    <cofactor evidence="1">
        <name>pyridoxal 5'-phosphate</name>
        <dbReference type="ChEBI" id="CHEBI:597326"/>
    </cofactor>
</comment>
<dbReference type="GO" id="GO:0030170">
    <property type="term" value="F:pyridoxal phosphate binding"/>
    <property type="evidence" value="ECO:0007669"/>
    <property type="project" value="TreeGrafter"/>
</dbReference>
<keyword evidence="2" id="KW-0663">Pyridoxal phosphate</keyword>
<sequence>MCQQLAQRGLTLLTGGTDCHLGIIDLRPQGLTGAQVEYFLELAGITVNKNTLPGDPQPPSITSGVRIGSAACTTRGMKADDFVLIADWISEIIFAINSSDIAGICADIEQKVIQLTNRYPLSYQ</sequence>
<dbReference type="GO" id="GO:0046653">
    <property type="term" value="P:tetrahydrofolate metabolic process"/>
    <property type="evidence" value="ECO:0007669"/>
    <property type="project" value="TreeGrafter"/>
</dbReference>
<evidence type="ECO:0000256" key="1">
    <source>
        <dbReference type="ARBA" id="ARBA00001933"/>
    </source>
</evidence>
<dbReference type="Gene3D" id="3.90.1150.10">
    <property type="entry name" value="Aspartate Aminotransferase, domain 1"/>
    <property type="match status" value="1"/>
</dbReference>
<dbReference type="Proteomes" id="UP000185794">
    <property type="component" value="Unassembled WGS sequence"/>
</dbReference>
<dbReference type="PANTHER" id="PTHR11680">
    <property type="entry name" value="SERINE HYDROXYMETHYLTRANSFERASE"/>
    <property type="match status" value="1"/>
</dbReference>